<protein>
    <recommendedName>
        <fullName evidence="4">Glucosyl transferase GtrII</fullName>
    </recommendedName>
</protein>
<feature type="transmembrane region" description="Helical" evidence="1">
    <location>
        <begin position="73"/>
        <end position="94"/>
    </location>
</feature>
<evidence type="ECO:0000313" key="3">
    <source>
        <dbReference type="Proteomes" id="UP000289794"/>
    </source>
</evidence>
<dbReference type="Pfam" id="PF14264">
    <property type="entry name" value="Glucos_trans_II"/>
    <property type="match status" value="1"/>
</dbReference>
<feature type="transmembrane region" description="Helical" evidence="1">
    <location>
        <begin position="199"/>
        <end position="220"/>
    </location>
</feature>
<evidence type="ECO:0000256" key="1">
    <source>
        <dbReference type="SAM" id="Phobius"/>
    </source>
</evidence>
<sequence length="510" mass="58258">MKGFLVKYKRAFLFSLLFSLVCFGFMLTHFTITIDEETWILANQPSLLWLLQGRFSVWLFDLIFTREGNFAPFLWDFLSVVCWHFSGVIFAYALLGKEKVKEWQMFFFTAYYASLPFVVGEILSFSMFNLQVCTAMAAVAFGFVSSVRFVEDKRKRDAGYAFLLLLYGFAVYQALICVYVTGVVAYCLLRFVKREERGLLRFIVTCAVLCAAAAAVYYGIDMIIWHFSGTAGYLEENYIGWFSENWKAMFAASVLNVGRVSFAIPYEGEYIYGGEVIRCVTVLFVIYALWLFFRRRGVKEKLGVFFYTTALCIAPFIMYVMLATYRTHGRMLLAIPLLGAVQLYLIFGALRRKTVKTAMIVFVSYLLFLNARNMNMIYYYGSIAYERDVTTASQLMYDIGRAGMDYHAKPIAFVGMVQPDELPIQKSDTLGGSIFAWDEGNVSRMKDFLRTQGYAVTAASAEMIGRAAAEAESMTSWPQEGSIRELDDMIIVKFSQPTKKWYTVNNVVTE</sequence>
<feature type="transmembrane region" description="Helical" evidence="1">
    <location>
        <begin position="304"/>
        <end position="325"/>
    </location>
</feature>
<name>A0A4P6M2C8_9FIRM</name>
<accession>A0A4P6M2C8</accession>
<feature type="transmembrane region" description="Helical" evidence="1">
    <location>
        <begin position="331"/>
        <end position="350"/>
    </location>
</feature>
<dbReference type="InterPro" id="IPR025686">
    <property type="entry name" value="Glucos_trans_II"/>
</dbReference>
<dbReference type="RefSeq" id="WP_130182449.1">
    <property type="nucleotide sequence ID" value="NZ_CP035945.1"/>
</dbReference>
<dbReference type="AlphaFoldDB" id="A0A4P6M2C8"/>
<keyword evidence="1" id="KW-0472">Membrane</keyword>
<feature type="transmembrane region" description="Helical" evidence="1">
    <location>
        <begin position="106"/>
        <end position="125"/>
    </location>
</feature>
<keyword evidence="1" id="KW-1133">Transmembrane helix</keyword>
<feature type="transmembrane region" description="Helical" evidence="1">
    <location>
        <begin position="270"/>
        <end position="292"/>
    </location>
</feature>
<reference evidence="2 3" key="1">
    <citation type="submission" date="2019-01" db="EMBL/GenBank/DDBJ databases">
        <title>PMF-metabolizing Aryl O-demethylase.</title>
        <authorList>
            <person name="Kim M."/>
        </authorList>
    </citation>
    <scope>NUCLEOTIDE SEQUENCE [LARGE SCALE GENOMIC DNA]</scope>
    <source>
        <strain evidence="2 3">PMF1</strain>
    </source>
</reference>
<evidence type="ECO:0008006" key="4">
    <source>
        <dbReference type="Google" id="ProtNLM"/>
    </source>
</evidence>
<organism evidence="2 3">
    <name type="scientific">Blautia producta</name>
    <dbReference type="NCBI Taxonomy" id="33035"/>
    <lineage>
        <taxon>Bacteria</taxon>
        <taxon>Bacillati</taxon>
        <taxon>Bacillota</taxon>
        <taxon>Clostridia</taxon>
        <taxon>Lachnospirales</taxon>
        <taxon>Lachnospiraceae</taxon>
        <taxon>Blautia</taxon>
    </lineage>
</organism>
<gene>
    <name evidence="2" type="ORF">PMF13cell1_04905</name>
</gene>
<dbReference type="EMBL" id="CP035945">
    <property type="protein sequence ID" value="QBE99331.1"/>
    <property type="molecule type" value="Genomic_DNA"/>
</dbReference>
<evidence type="ECO:0000313" key="2">
    <source>
        <dbReference type="EMBL" id="QBE99331.1"/>
    </source>
</evidence>
<dbReference type="KEGG" id="bpro:PMF13cell1_04905"/>
<feature type="transmembrane region" description="Helical" evidence="1">
    <location>
        <begin position="12"/>
        <end position="34"/>
    </location>
</feature>
<feature type="transmembrane region" description="Helical" evidence="1">
    <location>
        <begin position="162"/>
        <end position="187"/>
    </location>
</feature>
<proteinExistence type="predicted"/>
<keyword evidence="1" id="KW-0812">Transmembrane</keyword>
<dbReference type="Proteomes" id="UP000289794">
    <property type="component" value="Chromosome"/>
</dbReference>